<evidence type="ECO:0000313" key="6">
    <source>
        <dbReference type="Proteomes" id="UP000011135"/>
    </source>
</evidence>
<dbReference type="InterPro" id="IPR050465">
    <property type="entry name" value="UPF0194_transport"/>
</dbReference>
<evidence type="ECO:0000259" key="4">
    <source>
        <dbReference type="Pfam" id="PF25990"/>
    </source>
</evidence>
<dbReference type="Pfam" id="PF25990">
    <property type="entry name" value="Beta-barrel_YknX"/>
    <property type="match status" value="1"/>
</dbReference>
<feature type="coiled-coil region" evidence="3">
    <location>
        <begin position="161"/>
        <end position="188"/>
    </location>
</feature>
<comment type="subcellular location">
    <subcellularLocation>
        <location evidence="1">Cell envelope</location>
    </subcellularLocation>
</comment>
<protein>
    <submittedName>
        <fullName evidence="5">Macrolide-specific efflux protein macA</fullName>
    </submittedName>
</protein>
<feature type="domain" description="YknX-like beta-barrel" evidence="4">
    <location>
        <begin position="263"/>
        <end position="334"/>
    </location>
</feature>
<evidence type="ECO:0000256" key="2">
    <source>
        <dbReference type="ARBA" id="ARBA00023054"/>
    </source>
</evidence>
<dbReference type="Gene3D" id="2.40.30.170">
    <property type="match status" value="1"/>
</dbReference>
<name>L8JJ37_9BACT</name>
<comment type="caution">
    <text evidence="5">The sequence shown here is derived from an EMBL/GenBank/DDBJ whole genome shotgun (WGS) entry which is preliminary data.</text>
</comment>
<dbReference type="AlphaFoldDB" id="L8JJ37"/>
<evidence type="ECO:0000313" key="5">
    <source>
        <dbReference type="EMBL" id="ELR68911.1"/>
    </source>
</evidence>
<dbReference type="InterPro" id="IPR058636">
    <property type="entry name" value="Beta-barrel_YknX"/>
</dbReference>
<dbReference type="STRING" id="1237149.C900_05604"/>
<accession>L8JJ37</accession>
<evidence type="ECO:0000256" key="1">
    <source>
        <dbReference type="ARBA" id="ARBA00004196"/>
    </source>
</evidence>
<gene>
    <name evidence="5" type="ORF">C900_05604</name>
</gene>
<reference evidence="5 6" key="1">
    <citation type="submission" date="2012-12" db="EMBL/GenBank/DDBJ databases">
        <title>Genome assembly of Fulvivirga imtechensis AK7.</title>
        <authorList>
            <person name="Nupur N."/>
            <person name="Khatri I."/>
            <person name="Kumar R."/>
            <person name="Subramanian S."/>
            <person name="Pinnaka A."/>
        </authorList>
    </citation>
    <scope>NUCLEOTIDE SEQUENCE [LARGE SCALE GENOMIC DNA]</scope>
    <source>
        <strain evidence="5 6">AK7</strain>
    </source>
</reference>
<sequence>MKKKILIAGGVGICILVIFFLMRDSATGSSTEVFVKAKQGDFKVDITTTGELEAKNSVKIMGPSGLRTAQIWQVKIDHIVDEGTVVKKGDYIARLDKSELMDKIQNANNDLQQSLSKYTQTKLDTALELRKARDELINLNFGVEEKEIILSQSQFEPPASIKQAEINLEKAKRAYEQARENYKLQSRKAVAQMQEAAAKLAEDQGRFDLLNKILADFNIMAPEPGMVIYKRSWNGTKQGIGSTIQPWDPVVATLPDLSSMISKTYVNEVDIRVIKEGQKVNIGLDAFPEKRLTGKVIQVANIGEQKPNSDAKVFQVNILINESDTTLRPAMTTSNNIIAEVIPNVVYVPLECLHNQGDSLTYVIKKAGMGGYKKQQVKIGKTNMNEAVIEMGVAKGEELFLSIPAGLEESEVTLLEGKEGIAAN</sequence>
<proteinExistence type="predicted"/>
<keyword evidence="6" id="KW-1185">Reference proteome</keyword>
<dbReference type="PANTHER" id="PTHR32347">
    <property type="entry name" value="EFFLUX SYSTEM COMPONENT YKNX-RELATED"/>
    <property type="match status" value="1"/>
</dbReference>
<dbReference type="GO" id="GO:0030313">
    <property type="term" value="C:cell envelope"/>
    <property type="evidence" value="ECO:0007669"/>
    <property type="project" value="UniProtKB-SubCell"/>
</dbReference>
<dbReference type="eggNOG" id="COG0845">
    <property type="taxonomic scope" value="Bacteria"/>
</dbReference>
<dbReference type="RefSeq" id="WP_009582712.1">
    <property type="nucleotide sequence ID" value="NZ_AMZN01000087.1"/>
</dbReference>
<evidence type="ECO:0000256" key="3">
    <source>
        <dbReference type="SAM" id="Coils"/>
    </source>
</evidence>
<dbReference type="OrthoDB" id="1522431at2"/>
<dbReference type="Proteomes" id="UP000011135">
    <property type="component" value="Unassembled WGS sequence"/>
</dbReference>
<dbReference type="EMBL" id="AMZN01000087">
    <property type="protein sequence ID" value="ELR68911.1"/>
    <property type="molecule type" value="Genomic_DNA"/>
</dbReference>
<keyword evidence="2 3" id="KW-0175">Coiled coil</keyword>
<organism evidence="5 6">
    <name type="scientific">Fulvivirga imtechensis AK7</name>
    <dbReference type="NCBI Taxonomy" id="1237149"/>
    <lineage>
        <taxon>Bacteria</taxon>
        <taxon>Pseudomonadati</taxon>
        <taxon>Bacteroidota</taxon>
        <taxon>Cytophagia</taxon>
        <taxon>Cytophagales</taxon>
        <taxon>Fulvivirgaceae</taxon>
        <taxon>Fulvivirga</taxon>
    </lineage>
</organism>